<comment type="caution">
    <text evidence="1">The sequence shown here is derived from an EMBL/GenBank/DDBJ whole genome shotgun (WGS) entry which is preliminary data.</text>
</comment>
<feature type="non-terminal residue" evidence="1">
    <location>
        <position position="151"/>
    </location>
</feature>
<dbReference type="AlphaFoldDB" id="A0A0F9JFW1"/>
<organism evidence="1">
    <name type="scientific">marine sediment metagenome</name>
    <dbReference type="NCBI Taxonomy" id="412755"/>
    <lineage>
        <taxon>unclassified sequences</taxon>
        <taxon>metagenomes</taxon>
        <taxon>ecological metagenomes</taxon>
    </lineage>
</organism>
<protein>
    <submittedName>
        <fullName evidence="1">Uncharacterized protein</fullName>
    </submittedName>
</protein>
<accession>A0A0F9JFW1</accession>
<evidence type="ECO:0000313" key="1">
    <source>
        <dbReference type="EMBL" id="KKM04696.1"/>
    </source>
</evidence>
<dbReference type="EMBL" id="LAZR01016398">
    <property type="protein sequence ID" value="KKM04696.1"/>
    <property type="molecule type" value="Genomic_DNA"/>
</dbReference>
<gene>
    <name evidence="1" type="ORF">LCGC14_1761680</name>
</gene>
<sequence length="151" mass="15347">MESFKSGITVGNGAAINVELGWIPDRVEVYNATTGTPYNVAFPNRMVLTFTSGGTNEISVGETIKDLTTLATAIVAAIVLTSGSWAAGTAAGIFVLERDYINGSFGANACVGEEADATDDFTAAAVQAEHGFTSTGAVAAANSSIIAYVGV</sequence>
<proteinExistence type="predicted"/>
<name>A0A0F9JFW1_9ZZZZ</name>
<reference evidence="1" key="1">
    <citation type="journal article" date="2015" name="Nature">
        <title>Complex archaea that bridge the gap between prokaryotes and eukaryotes.</title>
        <authorList>
            <person name="Spang A."/>
            <person name="Saw J.H."/>
            <person name="Jorgensen S.L."/>
            <person name="Zaremba-Niedzwiedzka K."/>
            <person name="Martijn J."/>
            <person name="Lind A.E."/>
            <person name="van Eijk R."/>
            <person name="Schleper C."/>
            <person name="Guy L."/>
            <person name="Ettema T.J."/>
        </authorList>
    </citation>
    <scope>NUCLEOTIDE SEQUENCE</scope>
</reference>